<dbReference type="PROSITE" id="PS51686">
    <property type="entry name" value="SAM_MT_RSMB_NOP"/>
    <property type="match status" value="1"/>
</dbReference>
<keyword evidence="7 13" id="KW-0808">Transferase</keyword>
<feature type="active site" description="Nucleophile" evidence="13">
    <location>
        <position position="416"/>
    </location>
</feature>
<dbReference type="Gene3D" id="3.40.50.150">
    <property type="entry name" value="Vaccinia Virus protein VP39"/>
    <property type="match status" value="1"/>
</dbReference>
<dbReference type="NCBIfam" id="NF011494">
    <property type="entry name" value="PRK14902.1"/>
    <property type="match status" value="1"/>
</dbReference>
<evidence type="ECO:0000256" key="9">
    <source>
        <dbReference type="ARBA" id="ARBA00022884"/>
    </source>
</evidence>
<evidence type="ECO:0000256" key="13">
    <source>
        <dbReference type="PROSITE-ProRule" id="PRU01023"/>
    </source>
</evidence>
<feature type="compositionally biased region" description="Low complexity" evidence="14">
    <location>
        <begin position="27"/>
        <end position="37"/>
    </location>
</feature>
<evidence type="ECO:0000313" key="16">
    <source>
        <dbReference type="EMBL" id="TMI72425.1"/>
    </source>
</evidence>
<dbReference type="InterPro" id="IPR049560">
    <property type="entry name" value="MeTrfase_RsmB-F_NOP2_cat"/>
</dbReference>
<feature type="domain" description="SAM-dependent MTase RsmB/NOP-type" evidence="15">
    <location>
        <begin position="206"/>
        <end position="480"/>
    </location>
</feature>
<dbReference type="EMBL" id="VBAP01000088">
    <property type="protein sequence ID" value="TMI72425.1"/>
    <property type="molecule type" value="Genomic_DNA"/>
</dbReference>
<dbReference type="Pfam" id="PF01189">
    <property type="entry name" value="Methyltr_RsmB-F"/>
    <property type="match status" value="1"/>
</dbReference>
<dbReference type="InterPro" id="IPR029063">
    <property type="entry name" value="SAM-dependent_MTases_sf"/>
</dbReference>
<dbReference type="GO" id="GO:0005737">
    <property type="term" value="C:cytoplasm"/>
    <property type="evidence" value="ECO:0007669"/>
    <property type="project" value="UniProtKB-SubCell"/>
</dbReference>
<comment type="catalytic activity">
    <reaction evidence="12">
        <text>cytidine(967) in 16S rRNA + S-adenosyl-L-methionine = 5-methylcytidine(967) in 16S rRNA + S-adenosyl-L-homocysteine + H(+)</text>
        <dbReference type="Rhea" id="RHEA:42748"/>
        <dbReference type="Rhea" id="RHEA-COMP:10219"/>
        <dbReference type="Rhea" id="RHEA-COMP:10220"/>
        <dbReference type="ChEBI" id="CHEBI:15378"/>
        <dbReference type="ChEBI" id="CHEBI:57856"/>
        <dbReference type="ChEBI" id="CHEBI:59789"/>
        <dbReference type="ChEBI" id="CHEBI:74483"/>
        <dbReference type="ChEBI" id="CHEBI:82748"/>
        <dbReference type="EC" id="2.1.1.176"/>
    </reaction>
</comment>
<evidence type="ECO:0000256" key="12">
    <source>
        <dbReference type="ARBA" id="ARBA00047283"/>
    </source>
</evidence>
<organism evidence="16 17">
    <name type="scientific">Candidatus Segetimicrobium genomatis</name>
    <dbReference type="NCBI Taxonomy" id="2569760"/>
    <lineage>
        <taxon>Bacteria</taxon>
        <taxon>Bacillati</taxon>
        <taxon>Candidatus Sysuimicrobiota</taxon>
        <taxon>Candidatus Sysuimicrobiia</taxon>
        <taxon>Candidatus Sysuimicrobiales</taxon>
        <taxon>Candidatus Segetimicrobiaceae</taxon>
        <taxon>Candidatus Segetimicrobium</taxon>
    </lineage>
</organism>
<evidence type="ECO:0000256" key="1">
    <source>
        <dbReference type="ARBA" id="ARBA00002724"/>
    </source>
</evidence>
<dbReference type="FunFam" id="3.40.50.150:FF:000022">
    <property type="entry name" value="Ribosomal RNA small subunit methyltransferase B"/>
    <property type="match status" value="1"/>
</dbReference>
<feature type="region of interest" description="Disordered" evidence="14">
    <location>
        <begin position="1"/>
        <end position="38"/>
    </location>
</feature>
<keyword evidence="9 13" id="KW-0694">RNA-binding</keyword>
<accession>A0A537IM70</accession>
<reference evidence="16 17" key="1">
    <citation type="journal article" date="2019" name="Nat. Microbiol.">
        <title>Mediterranean grassland soil C-N compound turnover is dependent on rainfall and depth, and is mediated by genomically divergent microorganisms.</title>
        <authorList>
            <person name="Diamond S."/>
            <person name="Andeer P.F."/>
            <person name="Li Z."/>
            <person name="Crits-Christoph A."/>
            <person name="Burstein D."/>
            <person name="Anantharaman K."/>
            <person name="Lane K.R."/>
            <person name="Thomas B.C."/>
            <person name="Pan C."/>
            <person name="Northen T.R."/>
            <person name="Banfield J.F."/>
        </authorList>
    </citation>
    <scope>NUCLEOTIDE SEQUENCE [LARGE SCALE GENOMIC DNA]</scope>
    <source>
        <strain evidence="16">NP_8</strain>
    </source>
</reference>
<evidence type="ECO:0000256" key="4">
    <source>
        <dbReference type="ARBA" id="ARBA00022490"/>
    </source>
</evidence>
<name>A0A537IM70_9BACT</name>
<comment type="similarity">
    <text evidence="13">Belongs to the class I-like SAM-binding methyltransferase superfamily. RsmB/NOP family.</text>
</comment>
<dbReference type="PANTHER" id="PTHR22807:SF53">
    <property type="entry name" value="RIBOSOMAL RNA SMALL SUBUNIT METHYLTRANSFERASE B-RELATED"/>
    <property type="match status" value="1"/>
</dbReference>
<dbReference type="GO" id="GO:0003723">
    <property type="term" value="F:RNA binding"/>
    <property type="evidence" value="ECO:0007669"/>
    <property type="project" value="UniProtKB-UniRule"/>
</dbReference>
<dbReference type="Pfam" id="PF22458">
    <property type="entry name" value="RsmF-B_ferredox"/>
    <property type="match status" value="1"/>
</dbReference>
<protein>
    <recommendedName>
        <fullName evidence="3">16S rRNA (cytosine(967)-C(5))-methyltransferase</fullName>
        <ecNumber evidence="3">2.1.1.176</ecNumber>
    </recommendedName>
    <alternativeName>
        <fullName evidence="10">16S rRNA m5C967 methyltransferase</fullName>
    </alternativeName>
    <alternativeName>
        <fullName evidence="11">rRNA (cytosine-C(5)-)-methyltransferase RsmB</fullName>
    </alternativeName>
</protein>
<sequence>MCRRRRGGYLESAATRAHPPVSKRLSRPSPATARRPPVLSARETAALVLSRVESERAFANVLLHHQLTETHLPPVDAGLATELVYGTLRHQARVDWTIAGALRYALDELPPRIRAILRTAVYQLLFLERIPARAIVHEAVHLARRHGHAGTAALVNAVLRRLADQGERPLPAENDPVTRIAVEHSHPGWLVDRWVQRSGIEDTIALCRANNTPPPIYARVNRLRASPDAVIADLAASGVTARPTPLAEGLRLQGPFEARHRLVESGALTVQDLGAMVVAHLLDPQPGETIIDACAAPGGKTTHIAERMADQGRVIACDIHPGKAQAMHRRLTHLGLQSVEVVVQDARKLGETLPQVADRVLVDAPCTGLGVLRRRPEIKWRVYAEHLHGMADLQRAILAGAAGAVRAGGMLLYSVCTTEPEESGMVVDQFLEHHRDYELDPTLRLPEGLPVLPADRPGMVTLLPHRHGTDGFFIVRMRRRN</sequence>
<dbReference type="Gene3D" id="1.10.940.10">
    <property type="entry name" value="NusB-like"/>
    <property type="match status" value="1"/>
</dbReference>
<feature type="binding site" evidence="13">
    <location>
        <position position="363"/>
    </location>
    <ligand>
        <name>S-adenosyl-L-methionine</name>
        <dbReference type="ChEBI" id="CHEBI:59789"/>
    </ligand>
</feature>
<dbReference type="InterPro" id="IPR004573">
    <property type="entry name" value="rRNA_ssu_MeTfrase_B"/>
</dbReference>
<dbReference type="InterPro" id="IPR023267">
    <property type="entry name" value="RCMT"/>
</dbReference>
<dbReference type="CDD" id="cd02440">
    <property type="entry name" value="AdoMet_MTases"/>
    <property type="match status" value="1"/>
</dbReference>
<feature type="binding site" evidence="13">
    <location>
        <position position="318"/>
    </location>
    <ligand>
        <name>S-adenosyl-L-methionine</name>
        <dbReference type="ChEBI" id="CHEBI:59789"/>
    </ligand>
</feature>
<dbReference type="PANTHER" id="PTHR22807">
    <property type="entry name" value="NOP2 YEAST -RELATED NOL1/NOP2/FMU SUN DOMAIN-CONTAINING"/>
    <property type="match status" value="1"/>
</dbReference>
<comment type="subcellular location">
    <subcellularLocation>
        <location evidence="2">Cytoplasm</location>
    </subcellularLocation>
</comment>
<dbReference type="EC" id="2.1.1.176" evidence="3"/>
<feature type="binding site" evidence="13">
    <location>
        <begin position="294"/>
        <end position="300"/>
    </location>
    <ligand>
        <name>S-adenosyl-L-methionine</name>
        <dbReference type="ChEBI" id="CHEBI:59789"/>
    </ligand>
</feature>
<evidence type="ECO:0000313" key="17">
    <source>
        <dbReference type="Proteomes" id="UP000318834"/>
    </source>
</evidence>
<keyword evidence="5" id="KW-0698">rRNA processing</keyword>
<dbReference type="InterPro" id="IPR001678">
    <property type="entry name" value="MeTrfase_RsmB-F_NOP2_dom"/>
</dbReference>
<evidence type="ECO:0000256" key="7">
    <source>
        <dbReference type="ARBA" id="ARBA00022679"/>
    </source>
</evidence>
<evidence type="ECO:0000256" key="6">
    <source>
        <dbReference type="ARBA" id="ARBA00022603"/>
    </source>
</evidence>
<evidence type="ECO:0000256" key="2">
    <source>
        <dbReference type="ARBA" id="ARBA00004496"/>
    </source>
</evidence>
<dbReference type="Proteomes" id="UP000318834">
    <property type="component" value="Unassembled WGS sequence"/>
</dbReference>
<keyword evidence="4" id="KW-0963">Cytoplasm</keyword>
<evidence type="ECO:0000259" key="15">
    <source>
        <dbReference type="PROSITE" id="PS51686"/>
    </source>
</evidence>
<comment type="function">
    <text evidence="1">Specifically methylates the cytosine at position 967 (m5C967) of 16S rRNA.</text>
</comment>
<dbReference type="InterPro" id="IPR035926">
    <property type="entry name" value="NusB-like_sf"/>
</dbReference>
<evidence type="ECO:0000256" key="3">
    <source>
        <dbReference type="ARBA" id="ARBA00012140"/>
    </source>
</evidence>
<dbReference type="AlphaFoldDB" id="A0A537IM70"/>
<feature type="binding site" evidence="13">
    <location>
        <position position="345"/>
    </location>
    <ligand>
        <name>S-adenosyl-L-methionine</name>
        <dbReference type="ChEBI" id="CHEBI:59789"/>
    </ligand>
</feature>
<keyword evidence="8 13" id="KW-0949">S-adenosyl-L-methionine</keyword>
<dbReference type="PRINTS" id="PR02008">
    <property type="entry name" value="RCMTFAMILY"/>
</dbReference>
<gene>
    <name evidence="16" type="primary">rsmB</name>
    <name evidence="16" type="ORF">E6H05_11150</name>
</gene>
<evidence type="ECO:0000256" key="10">
    <source>
        <dbReference type="ARBA" id="ARBA00030399"/>
    </source>
</evidence>
<evidence type="ECO:0000256" key="8">
    <source>
        <dbReference type="ARBA" id="ARBA00022691"/>
    </source>
</evidence>
<evidence type="ECO:0000256" key="11">
    <source>
        <dbReference type="ARBA" id="ARBA00031088"/>
    </source>
</evidence>
<dbReference type="GO" id="GO:0006355">
    <property type="term" value="P:regulation of DNA-templated transcription"/>
    <property type="evidence" value="ECO:0007669"/>
    <property type="project" value="InterPro"/>
</dbReference>
<evidence type="ECO:0000256" key="14">
    <source>
        <dbReference type="SAM" id="MobiDB-lite"/>
    </source>
</evidence>
<proteinExistence type="inferred from homology"/>
<dbReference type="Gene3D" id="3.30.70.1170">
    <property type="entry name" value="Sun protein, domain 3"/>
    <property type="match status" value="1"/>
</dbReference>
<dbReference type="SUPFAM" id="SSF53335">
    <property type="entry name" value="S-adenosyl-L-methionine-dependent methyltransferases"/>
    <property type="match status" value="1"/>
</dbReference>
<evidence type="ECO:0000256" key="5">
    <source>
        <dbReference type="ARBA" id="ARBA00022552"/>
    </source>
</evidence>
<dbReference type="SUPFAM" id="SSF48013">
    <property type="entry name" value="NusB-like"/>
    <property type="match status" value="1"/>
</dbReference>
<dbReference type="Pfam" id="PF01029">
    <property type="entry name" value="NusB"/>
    <property type="match status" value="1"/>
</dbReference>
<keyword evidence="6 13" id="KW-0489">Methyltransferase</keyword>
<dbReference type="InterPro" id="IPR006027">
    <property type="entry name" value="NusB_RsmB_TIM44"/>
</dbReference>
<dbReference type="InterPro" id="IPR054728">
    <property type="entry name" value="RsmB-like_ferredoxin"/>
</dbReference>
<dbReference type="GO" id="GO:0008649">
    <property type="term" value="F:rRNA methyltransferase activity"/>
    <property type="evidence" value="ECO:0007669"/>
    <property type="project" value="InterPro"/>
</dbReference>
<comment type="caution">
    <text evidence="16">The sequence shown here is derived from an EMBL/GenBank/DDBJ whole genome shotgun (WGS) entry which is preliminary data.</text>
</comment>
<dbReference type="NCBIfam" id="TIGR00563">
    <property type="entry name" value="rsmB"/>
    <property type="match status" value="1"/>
</dbReference>